<evidence type="ECO:0000313" key="3">
    <source>
        <dbReference type="Proteomes" id="UP000614410"/>
    </source>
</evidence>
<proteinExistence type="predicted"/>
<dbReference type="SUPFAM" id="SSF88723">
    <property type="entry name" value="PIN domain-like"/>
    <property type="match status" value="1"/>
</dbReference>
<dbReference type="CDD" id="cd09874">
    <property type="entry name" value="PIN_MT3492-like"/>
    <property type="match status" value="1"/>
</dbReference>
<organism evidence="2 3">
    <name type="scientific">Candidatus Amunia macphersoniae</name>
    <dbReference type="NCBI Taxonomy" id="3127014"/>
    <lineage>
        <taxon>Bacteria</taxon>
        <taxon>Bacillati</taxon>
        <taxon>Candidatus Dormiibacterota</taxon>
        <taxon>Candidatus Dormibacteria</taxon>
        <taxon>Candidatus Aeolococcales</taxon>
        <taxon>Candidatus Aeolococcaceae</taxon>
        <taxon>Candidatus Amunia</taxon>
    </lineage>
</organism>
<dbReference type="Gene3D" id="3.40.50.1010">
    <property type="entry name" value="5'-nuclease"/>
    <property type="match status" value="1"/>
</dbReference>
<sequence length="149" mass="16752">MATYVDTSAVLRLVERRGDVSPVESAMAAQPLCSSLGELECWSAIHKKWHDAEVTLVQRDQLLSSVQELLDAVNIMALDDDVLEEARTLCRRYPLRTLDGIHLATASRADSRLAGRSVTLRFCTADRRQAEAARQHFGQDRVDFVPSWR</sequence>
<feature type="domain" description="PIN" evidence="1">
    <location>
        <begin position="4"/>
        <end position="133"/>
    </location>
</feature>
<accession>A0A934KKH4</accession>
<name>A0A934KKH4_9BACT</name>
<dbReference type="AlphaFoldDB" id="A0A934KKH4"/>
<evidence type="ECO:0000259" key="1">
    <source>
        <dbReference type="Pfam" id="PF01850"/>
    </source>
</evidence>
<evidence type="ECO:0000313" key="2">
    <source>
        <dbReference type="EMBL" id="MBJ7609372.1"/>
    </source>
</evidence>
<reference evidence="2 3" key="1">
    <citation type="submission" date="2020-10" db="EMBL/GenBank/DDBJ databases">
        <title>Ca. Dormibacterota MAGs.</title>
        <authorList>
            <person name="Montgomery K."/>
        </authorList>
    </citation>
    <scope>NUCLEOTIDE SEQUENCE [LARGE SCALE GENOMIC DNA]</scope>
    <source>
        <strain evidence="2">Mitchell_Peninsula_5</strain>
    </source>
</reference>
<gene>
    <name evidence="2" type="ORF">JF887_08065</name>
</gene>
<dbReference type="InterPro" id="IPR029060">
    <property type="entry name" value="PIN-like_dom_sf"/>
</dbReference>
<dbReference type="EMBL" id="JAEKNN010000039">
    <property type="protein sequence ID" value="MBJ7609372.1"/>
    <property type="molecule type" value="Genomic_DNA"/>
</dbReference>
<protein>
    <submittedName>
        <fullName evidence="2">Type II toxin-antitoxin system VapC family toxin</fullName>
    </submittedName>
</protein>
<dbReference type="InterPro" id="IPR002716">
    <property type="entry name" value="PIN_dom"/>
</dbReference>
<comment type="caution">
    <text evidence="2">The sequence shown here is derived from an EMBL/GenBank/DDBJ whole genome shotgun (WGS) entry which is preliminary data.</text>
</comment>
<dbReference type="Pfam" id="PF01850">
    <property type="entry name" value="PIN"/>
    <property type="match status" value="1"/>
</dbReference>
<dbReference type="Proteomes" id="UP000614410">
    <property type="component" value="Unassembled WGS sequence"/>
</dbReference>